<gene>
    <name evidence="1" type="ORF">EDD80_1065</name>
</gene>
<organism evidence="1 2">
    <name type="scientific">Anseongella ginsenosidimutans</name>
    <dbReference type="NCBI Taxonomy" id="496056"/>
    <lineage>
        <taxon>Bacteria</taxon>
        <taxon>Pseudomonadati</taxon>
        <taxon>Bacteroidota</taxon>
        <taxon>Sphingobacteriia</taxon>
        <taxon>Sphingobacteriales</taxon>
        <taxon>Sphingobacteriaceae</taxon>
        <taxon>Anseongella</taxon>
    </lineage>
</organism>
<evidence type="ECO:0008006" key="3">
    <source>
        <dbReference type="Google" id="ProtNLM"/>
    </source>
</evidence>
<dbReference type="Proteomes" id="UP000295807">
    <property type="component" value="Unassembled WGS sequence"/>
</dbReference>
<evidence type="ECO:0000313" key="1">
    <source>
        <dbReference type="EMBL" id="TCS86696.1"/>
    </source>
</evidence>
<sequence length="142" mass="16041">MESKAGPQFQMRISSIIVSGFSQYEVGAFNIEADDALEFQSEFQVRVLSDSSELEVLTTVKLNIRELNTLFGELKTSVRFKVLPFELVVKKAEEGYQIPDTLMVNLFGIVTGTVRGILYERLRGTILQNEILPLLNPKELIK</sequence>
<keyword evidence="2" id="KW-1185">Reference proteome</keyword>
<accession>A0A4R3KPQ2</accession>
<reference evidence="1 2" key="1">
    <citation type="submission" date="2019-03" db="EMBL/GenBank/DDBJ databases">
        <title>Genomic Encyclopedia of Type Strains, Phase IV (KMG-IV): sequencing the most valuable type-strain genomes for metagenomic binning, comparative biology and taxonomic classification.</title>
        <authorList>
            <person name="Goeker M."/>
        </authorList>
    </citation>
    <scope>NUCLEOTIDE SEQUENCE [LARGE SCALE GENOMIC DNA]</scope>
    <source>
        <strain evidence="1 2">DSM 21100</strain>
    </source>
</reference>
<name>A0A4R3KPQ2_9SPHI</name>
<dbReference type="EMBL" id="SMAD01000006">
    <property type="protein sequence ID" value="TCS86696.1"/>
    <property type="molecule type" value="Genomic_DNA"/>
</dbReference>
<proteinExistence type="predicted"/>
<comment type="caution">
    <text evidence="1">The sequence shown here is derived from an EMBL/GenBank/DDBJ whole genome shotgun (WGS) entry which is preliminary data.</text>
</comment>
<protein>
    <recommendedName>
        <fullName evidence="3">Preprotein translocase subunit SecB</fullName>
    </recommendedName>
</protein>
<dbReference type="AlphaFoldDB" id="A0A4R3KPQ2"/>
<evidence type="ECO:0000313" key="2">
    <source>
        <dbReference type="Proteomes" id="UP000295807"/>
    </source>
</evidence>
<dbReference type="OrthoDB" id="765399at2"/>
<dbReference type="RefSeq" id="WP_132129270.1">
    <property type="nucleotide sequence ID" value="NZ_CP042432.1"/>
</dbReference>